<evidence type="ECO:0000256" key="1">
    <source>
        <dbReference type="SAM" id="SignalP"/>
    </source>
</evidence>
<feature type="signal peptide" evidence="1">
    <location>
        <begin position="1"/>
        <end position="24"/>
    </location>
</feature>
<reference evidence="2 3" key="1">
    <citation type="submission" date="2019-02" db="EMBL/GenBank/DDBJ databases">
        <title>Pedobacter sp. nov., a novel speices isolated from soil of pinguins habitat in Antarcitica.</title>
        <authorList>
            <person name="He R.-H."/>
        </authorList>
    </citation>
    <scope>NUCLEOTIDE SEQUENCE [LARGE SCALE GENOMIC DNA]</scope>
    <source>
        <strain evidence="2 3">E01020</strain>
    </source>
</reference>
<name>A0A4R5ML70_9SPHI</name>
<dbReference type="OrthoDB" id="706421at2"/>
<evidence type="ECO:0008006" key="4">
    <source>
        <dbReference type="Google" id="ProtNLM"/>
    </source>
</evidence>
<comment type="caution">
    <text evidence="2">The sequence shown here is derived from an EMBL/GenBank/DDBJ whole genome shotgun (WGS) entry which is preliminary data.</text>
</comment>
<dbReference type="Proteomes" id="UP000295668">
    <property type="component" value="Unassembled WGS sequence"/>
</dbReference>
<dbReference type="PROSITE" id="PS51257">
    <property type="entry name" value="PROKAR_LIPOPROTEIN"/>
    <property type="match status" value="1"/>
</dbReference>
<feature type="chain" id="PRO_5020299926" description="Carboxypeptidase regulatory-like domain-containing protein" evidence="1">
    <location>
        <begin position="25"/>
        <end position="275"/>
    </location>
</feature>
<organism evidence="2 3">
    <name type="scientific">Pedobacter changchengzhani</name>
    <dbReference type="NCBI Taxonomy" id="2529274"/>
    <lineage>
        <taxon>Bacteria</taxon>
        <taxon>Pseudomonadati</taxon>
        <taxon>Bacteroidota</taxon>
        <taxon>Sphingobacteriia</taxon>
        <taxon>Sphingobacteriales</taxon>
        <taxon>Sphingobacteriaceae</taxon>
        <taxon>Pedobacter</taxon>
    </lineage>
</organism>
<sequence length="275" mass="31514">MRKSKIRKRAFILCLLSITFGSCISRLSRPQITGTIVNYDKKPIKGCKVGEVLTDENGHFTLPERRYNAFLLTEIMVMEAPPLFVFEPIEKEGFESDVISMSNPFGGGKPKGAKSPIDTIFLKKKNQQFDLPKMLNNSNWKLAYTKNADTIYMIKDGFEEWCKTDRCGSFLMDYKVLTDNYFYSSAKNLPEGMIKRFIDVAFKKNNPKIEIIRIRQYNSTFDGPNIPPDTLNTSGVWKLKNDSLITLNIDKIKAISGEFKISDIDLYQLKLIKTK</sequence>
<dbReference type="RefSeq" id="WP_133262169.1">
    <property type="nucleotide sequence ID" value="NZ_SJCY01000004.1"/>
</dbReference>
<evidence type="ECO:0000313" key="2">
    <source>
        <dbReference type="EMBL" id="TDG36440.1"/>
    </source>
</evidence>
<protein>
    <recommendedName>
        <fullName evidence="4">Carboxypeptidase regulatory-like domain-containing protein</fullName>
    </recommendedName>
</protein>
<dbReference type="AlphaFoldDB" id="A0A4R5ML70"/>
<evidence type="ECO:0000313" key="3">
    <source>
        <dbReference type="Proteomes" id="UP000295668"/>
    </source>
</evidence>
<keyword evidence="3" id="KW-1185">Reference proteome</keyword>
<accession>A0A4R5ML70</accession>
<keyword evidence="1" id="KW-0732">Signal</keyword>
<proteinExistence type="predicted"/>
<gene>
    <name evidence="2" type="ORF">EZJ43_07940</name>
</gene>
<dbReference type="EMBL" id="SJCY01000004">
    <property type="protein sequence ID" value="TDG36440.1"/>
    <property type="molecule type" value="Genomic_DNA"/>
</dbReference>